<name>A0AAD8HQH1_9APIA</name>
<dbReference type="EMBL" id="JAUIZM010000008">
    <property type="protein sequence ID" value="KAK1371529.1"/>
    <property type="molecule type" value="Genomic_DNA"/>
</dbReference>
<dbReference type="Proteomes" id="UP001237642">
    <property type="component" value="Unassembled WGS sequence"/>
</dbReference>
<dbReference type="InterPro" id="IPR011990">
    <property type="entry name" value="TPR-like_helical_dom_sf"/>
</dbReference>
<reference evidence="6" key="2">
    <citation type="submission" date="2023-05" db="EMBL/GenBank/DDBJ databases">
        <authorList>
            <person name="Schelkunov M.I."/>
        </authorList>
    </citation>
    <scope>NUCLEOTIDE SEQUENCE</scope>
    <source>
        <strain evidence="6">Hsosn_3</strain>
        <tissue evidence="6">Leaf</tissue>
    </source>
</reference>
<proteinExistence type="predicted"/>
<evidence type="ECO:0000256" key="3">
    <source>
        <dbReference type="PROSITE-ProRule" id="PRU00723"/>
    </source>
</evidence>
<reference evidence="6" key="1">
    <citation type="submission" date="2023-02" db="EMBL/GenBank/DDBJ databases">
        <title>Genome of toxic invasive species Heracleum sosnowskyi carries increased number of genes despite the absence of recent whole-genome duplications.</title>
        <authorList>
            <person name="Schelkunov M."/>
            <person name="Shtratnikova V."/>
            <person name="Makarenko M."/>
            <person name="Klepikova A."/>
            <person name="Omelchenko D."/>
            <person name="Novikova G."/>
            <person name="Obukhova E."/>
            <person name="Bogdanov V."/>
            <person name="Penin A."/>
            <person name="Logacheva M."/>
        </authorList>
    </citation>
    <scope>NUCLEOTIDE SEQUENCE</scope>
    <source>
        <strain evidence="6">Hsosn_3</strain>
        <tissue evidence="6">Leaf</tissue>
    </source>
</reference>
<sequence>MVDKCIGPNKFSYNIVIDGLFKNGMLADARTVMGLMKSSGVCPDTVYFTSRTAMAYEYLSYNVLSRRCKKHEADELAEWVPEMASEGKAVIKICGDGRVYEKLKKYSGSDWKTIGDGEARARGRERAYGGHERIDSYARYDRPQNNHEQQQLSKPLDNRQQQPVATQTYQNYSLANEDSYGRRGGYGDHEGNNRRNYQPNYKGDGEARTRGRERAYGGHERMDNYARYDRIGTIPYKFFASGNCRNEKACRFSHDDQTRNSCNNNEPNDYRQGVDSRENMAPLREASK</sequence>
<accession>A0AAD8HQH1</accession>
<evidence type="ECO:0000256" key="1">
    <source>
        <dbReference type="ARBA" id="ARBA00022737"/>
    </source>
</evidence>
<feature type="repeat" description="PPR" evidence="2">
    <location>
        <begin position="9"/>
        <end position="43"/>
    </location>
</feature>
<feature type="compositionally biased region" description="Basic and acidic residues" evidence="4">
    <location>
        <begin position="179"/>
        <end position="193"/>
    </location>
</feature>
<keyword evidence="7" id="KW-1185">Reference proteome</keyword>
<dbReference type="InterPro" id="IPR002885">
    <property type="entry name" value="PPR_rpt"/>
</dbReference>
<dbReference type="PROSITE" id="PS50103">
    <property type="entry name" value="ZF_C3H1"/>
    <property type="match status" value="1"/>
</dbReference>
<dbReference type="Gene3D" id="1.25.40.10">
    <property type="entry name" value="Tetratricopeptide repeat domain"/>
    <property type="match status" value="1"/>
</dbReference>
<feature type="region of interest" description="Disordered" evidence="4">
    <location>
        <begin position="254"/>
        <end position="288"/>
    </location>
</feature>
<evidence type="ECO:0000256" key="4">
    <source>
        <dbReference type="SAM" id="MobiDB-lite"/>
    </source>
</evidence>
<dbReference type="Pfam" id="PF13041">
    <property type="entry name" value="PPR_2"/>
    <property type="match status" value="1"/>
</dbReference>
<gene>
    <name evidence="6" type="ORF">POM88_037621</name>
</gene>
<feature type="zinc finger region" description="C3H1-type" evidence="3">
    <location>
        <begin position="230"/>
        <end position="257"/>
    </location>
</feature>
<dbReference type="AlphaFoldDB" id="A0AAD8HQH1"/>
<evidence type="ECO:0000259" key="5">
    <source>
        <dbReference type="PROSITE" id="PS50103"/>
    </source>
</evidence>
<evidence type="ECO:0000313" key="6">
    <source>
        <dbReference type="EMBL" id="KAK1371529.1"/>
    </source>
</evidence>
<feature type="compositionally biased region" description="Basic and acidic residues" evidence="4">
    <location>
        <begin position="268"/>
        <end position="278"/>
    </location>
</feature>
<keyword evidence="3" id="KW-0479">Metal-binding</keyword>
<organism evidence="6 7">
    <name type="scientific">Heracleum sosnowskyi</name>
    <dbReference type="NCBI Taxonomy" id="360622"/>
    <lineage>
        <taxon>Eukaryota</taxon>
        <taxon>Viridiplantae</taxon>
        <taxon>Streptophyta</taxon>
        <taxon>Embryophyta</taxon>
        <taxon>Tracheophyta</taxon>
        <taxon>Spermatophyta</taxon>
        <taxon>Magnoliopsida</taxon>
        <taxon>eudicotyledons</taxon>
        <taxon>Gunneridae</taxon>
        <taxon>Pentapetalae</taxon>
        <taxon>asterids</taxon>
        <taxon>campanulids</taxon>
        <taxon>Apiales</taxon>
        <taxon>Apiaceae</taxon>
        <taxon>Apioideae</taxon>
        <taxon>apioid superclade</taxon>
        <taxon>Tordylieae</taxon>
        <taxon>Tordyliinae</taxon>
        <taxon>Heracleum</taxon>
    </lineage>
</organism>
<protein>
    <recommendedName>
        <fullName evidence="5">C3H1-type domain-containing protein</fullName>
    </recommendedName>
</protein>
<evidence type="ECO:0000313" key="7">
    <source>
        <dbReference type="Proteomes" id="UP001237642"/>
    </source>
</evidence>
<feature type="compositionally biased region" description="Basic and acidic residues" evidence="4">
    <location>
        <begin position="203"/>
        <end position="216"/>
    </location>
</feature>
<comment type="caution">
    <text evidence="6">The sequence shown here is derived from an EMBL/GenBank/DDBJ whole genome shotgun (WGS) entry which is preliminary data.</text>
</comment>
<keyword evidence="3" id="KW-0862">Zinc</keyword>
<feature type="compositionally biased region" description="Basic and acidic residues" evidence="4">
    <location>
        <begin position="122"/>
        <end position="145"/>
    </location>
</feature>
<dbReference type="PROSITE" id="PS51375">
    <property type="entry name" value="PPR"/>
    <property type="match status" value="1"/>
</dbReference>
<keyword evidence="1" id="KW-0677">Repeat</keyword>
<evidence type="ECO:0000256" key="2">
    <source>
        <dbReference type="PROSITE-ProRule" id="PRU00708"/>
    </source>
</evidence>
<feature type="compositionally biased region" description="Polar residues" evidence="4">
    <location>
        <begin position="146"/>
        <end position="176"/>
    </location>
</feature>
<feature type="region of interest" description="Disordered" evidence="4">
    <location>
        <begin position="122"/>
        <end position="216"/>
    </location>
</feature>
<dbReference type="NCBIfam" id="TIGR00756">
    <property type="entry name" value="PPR"/>
    <property type="match status" value="1"/>
</dbReference>
<feature type="domain" description="C3H1-type" evidence="5">
    <location>
        <begin position="230"/>
        <end position="257"/>
    </location>
</feature>
<dbReference type="GO" id="GO:0008270">
    <property type="term" value="F:zinc ion binding"/>
    <property type="evidence" value="ECO:0007669"/>
    <property type="project" value="UniProtKB-KW"/>
</dbReference>
<keyword evidence="3" id="KW-0863">Zinc-finger</keyword>
<dbReference type="InterPro" id="IPR000571">
    <property type="entry name" value="Znf_CCCH"/>
</dbReference>